<evidence type="ECO:0000256" key="3">
    <source>
        <dbReference type="ARBA" id="ARBA00022989"/>
    </source>
</evidence>
<dbReference type="Pfam" id="PF04228">
    <property type="entry name" value="Zn_peptidase"/>
    <property type="match status" value="1"/>
</dbReference>
<dbReference type="PANTHER" id="PTHR30168:SF0">
    <property type="entry name" value="INNER MEMBRANE PROTEIN"/>
    <property type="match status" value="1"/>
</dbReference>
<feature type="transmembrane region" description="Helical" evidence="5">
    <location>
        <begin position="25"/>
        <end position="43"/>
    </location>
</feature>
<dbReference type="Proteomes" id="UP000275069">
    <property type="component" value="Chromosome"/>
</dbReference>
<keyword evidence="4 5" id="KW-0472">Membrane</keyword>
<keyword evidence="3 5" id="KW-1133">Transmembrane helix</keyword>
<dbReference type="AlphaFoldDB" id="A0A387BRB1"/>
<sequence length="298" mass="31251">MTFNENADISSGKVSRRGGGRGMKIGGGAGGGAIVIVIIVLLVQHFTGVDVSGVAGGLSGLQGQQIDTSGDEQLQCTAAEANKDANCRIQGAAALLQDYWSKQVQGYTDPQGIVIFDQSTTTGCGAASTDMGPFYCPTDQTIYIDPKFYDELAQQFGEEAGALAQLYVIGHEWGHHIQNITGTMKGKNLSATGASSDSVRLELQADCYAGAWIGDAQAETDENGQHYLNPVTKDQIADALKAAAAVGDDHIQQATQGAVNPESFTHGTSAERQKWFTTGLNGEPVDCQTFGIPASQLS</sequence>
<dbReference type="KEGG" id="gry:D7I44_08675"/>
<evidence type="ECO:0000313" key="6">
    <source>
        <dbReference type="EMBL" id="AYG03600.1"/>
    </source>
</evidence>
<dbReference type="OrthoDB" id="9774900at2"/>
<reference evidence="6 7" key="1">
    <citation type="submission" date="2018-09" db="EMBL/GenBank/DDBJ databases">
        <title>Genome sequencing of strain 2DFW10M-5.</title>
        <authorList>
            <person name="Heo J."/>
            <person name="Kim S.-J."/>
            <person name="Kwon S.-W."/>
        </authorList>
    </citation>
    <scope>NUCLEOTIDE SEQUENCE [LARGE SCALE GENOMIC DNA]</scope>
    <source>
        <strain evidence="6 7">2DFW10M-5</strain>
    </source>
</reference>
<evidence type="ECO:0000313" key="7">
    <source>
        <dbReference type="Proteomes" id="UP000275069"/>
    </source>
</evidence>
<comment type="subcellular location">
    <subcellularLocation>
        <location evidence="1">Membrane</location>
        <topology evidence="1">Single-pass membrane protein</topology>
    </subcellularLocation>
</comment>
<accession>A0A387BRB1</accession>
<dbReference type="InterPro" id="IPR007343">
    <property type="entry name" value="Uncharacterised_pept_Zn_put"/>
</dbReference>
<protein>
    <submittedName>
        <fullName evidence="6">Neutral zinc metallopeptidase</fullName>
    </submittedName>
</protein>
<evidence type="ECO:0000256" key="1">
    <source>
        <dbReference type="ARBA" id="ARBA00004167"/>
    </source>
</evidence>
<keyword evidence="2 5" id="KW-0812">Transmembrane</keyword>
<dbReference type="PANTHER" id="PTHR30168">
    <property type="entry name" value="PUTATIVE MEMBRANE PROTEIN YPFJ"/>
    <property type="match status" value="1"/>
</dbReference>
<gene>
    <name evidence="6" type="ORF">D7I44_08675</name>
</gene>
<dbReference type="RefSeq" id="WP_120789132.1">
    <property type="nucleotide sequence ID" value="NZ_CP032624.1"/>
</dbReference>
<evidence type="ECO:0000256" key="4">
    <source>
        <dbReference type="ARBA" id="ARBA00023136"/>
    </source>
</evidence>
<evidence type="ECO:0000256" key="5">
    <source>
        <dbReference type="SAM" id="Phobius"/>
    </source>
</evidence>
<dbReference type="GO" id="GO:0016020">
    <property type="term" value="C:membrane"/>
    <property type="evidence" value="ECO:0007669"/>
    <property type="project" value="UniProtKB-SubCell"/>
</dbReference>
<name>A0A387BRB1_9MICO</name>
<keyword evidence="7" id="KW-1185">Reference proteome</keyword>
<organism evidence="6 7">
    <name type="scientific">Gryllotalpicola protaetiae</name>
    <dbReference type="NCBI Taxonomy" id="2419771"/>
    <lineage>
        <taxon>Bacteria</taxon>
        <taxon>Bacillati</taxon>
        <taxon>Actinomycetota</taxon>
        <taxon>Actinomycetes</taxon>
        <taxon>Micrococcales</taxon>
        <taxon>Microbacteriaceae</taxon>
        <taxon>Gryllotalpicola</taxon>
    </lineage>
</organism>
<dbReference type="EMBL" id="CP032624">
    <property type="protein sequence ID" value="AYG03600.1"/>
    <property type="molecule type" value="Genomic_DNA"/>
</dbReference>
<proteinExistence type="predicted"/>
<evidence type="ECO:0000256" key="2">
    <source>
        <dbReference type="ARBA" id="ARBA00022692"/>
    </source>
</evidence>